<dbReference type="PANTHER" id="PTHR30563:SF0">
    <property type="entry name" value="DNA RECOMBINATION PROTEIN RMUC"/>
    <property type="match status" value="1"/>
</dbReference>
<dbReference type="Pfam" id="PF02646">
    <property type="entry name" value="RmuC"/>
    <property type="match status" value="1"/>
</dbReference>
<keyword evidence="2" id="KW-0233">DNA recombination</keyword>
<evidence type="ECO:0000256" key="3">
    <source>
        <dbReference type="SAM" id="Coils"/>
    </source>
</evidence>
<name>A0A381XZK0_9ZZZZ</name>
<evidence type="ECO:0000256" key="2">
    <source>
        <dbReference type="ARBA" id="ARBA00023172"/>
    </source>
</evidence>
<sequence>MAEIVSMATAIVGIGIGVAFGWLIASQKMTERVTRAEAKIEAREEALAQEKELILAQSKAMASDTAKEINDQLIKPFEKRMDDMAKLHTNLEKSREGAYQGVVRHLKLLEEQTQNLGTRATALTSALTSSSQARGNWGEVTLRNLFEKTGLAEHVDFFEQESIEEGRPDFIVRLPGEAVLPIDSKATAKHFLEAAELDAGPEQDDLLKKHAKALKGRIKDLSSKAYQDKIGGDFDHVVLFIPSEALASAAFSVDPDLMEYALSKRVLLANPVTMFALLRTIALYWQQHSLAEGAFEIYEVTREMYKRTVTMITHTQKVGAHLDKAGKAYNEAMRSYESRILPQGRKLEELKVSDTLQSSLPEPEDVKNLPELFLEYEEEEE</sequence>
<keyword evidence="4" id="KW-0472">Membrane</keyword>
<keyword evidence="1 3" id="KW-0175">Coiled coil</keyword>
<protein>
    <recommendedName>
        <fullName evidence="6">DNA recombination protein RmuC</fullName>
    </recommendedName>
</protein>
<keyword evidence="4" id="KW-0812">Transmembrane</keyword>
<dbReference type="AlphaFoldDB" id="A0A381XZK0"/>
<dbReference type="EMBL" id="UINC01016853">
    <property type="protein sequence ID" value="SVA69861.1"/>
    <property type="molecule type" value="Genomic_DNA"/>
</dbReference>
<feature type="transmembrane region" description="Helical" evidence="4">
    <location>
        <begin position="6"/>
        <end position="25"/>
    </location>
</feature>
<evidence type="ECO:0000313" key="5">
    <source>
        <dbReference type="EMBL" id="SVA69861.1"/>
    </source>
</evidence>
<gene>
    <name evidence="5" type="ORF">METZ01_LOCUS122715</name>
</gene>
<dbReference type="PANTHER" id="PTHR30563">
    <property type="entry name" value="DNA RECOMBINATION PROTEIN RMUC"/>
    <property type="match status" value="1"/>
</dbReference>
<dbReference type="GO" id="GO:0006310">
    <property type="term" value="P:DNA recombination"/>
    <property type="evidence" value="ECO:0007669"/>
    <property type="project" value="UniProtKB-KW"/>
</dbReference>
<evidence type="ECO:0000256" key="4">
    <source>
        <dbReference type="SAM" id="Phobius"/>
    </source>
</evidence>
<keyword evidence="4" id="KW-1133">Transmembrane helix</keyword>
<dbReference type="InterPro" id="IPR003798">
    <property type="entry name" value="DNA_recombination_RmuC"/>
</dbReference>
<proteinExistence type="predicted"/>
<organism evidence="5">
    <name type="scientific">marine metagenome</name>
    <dbReference type="NCBI Taxonomy" id="408172"/>
    <lineage>
        <taxon>unclassified sequences</taxon>
        <taxon>metagenomes</taxon>
        <taxon>ecological metagenomes</taxon>
    </lineage>
</organism>
<feature type="coiled-coil region" evidence="3">
    <location>
        <begin position="26"/>
        <end position="53"/>
    </location>
</feature>
<reference evidence="5" key="1">
    <citation type="submission" date="2018-05" db="EMBL/GenBank/DDBJ databases">
        <authorList>
            <person name="Lanie J.A."/>
            <person name="Ng W.-L."/>
            <person name="Kazmierczak K.M."/>
            <person name="Andrzejewski T.M."/>
            <person name="Davidsen T.M."/>
            <person name="Wayne K.J."/>
            <person name="Tettelin H."/>
            <person name="Glass J.I."/>
            <person name="Rusch D."/>
            <person name="Podicherti R."/>
            <person name="Tsui H.-C.T."/>
            <person name="Winkler M.E."/>
        </authorList>
    </citation>
    <scope>NUCLEOTIDE SEQUENCE</scope>
</reference>
<evidence type="ECO:0008006" key="6">
    <source>
        <dbReference type="Google" id="ProtNLM"/>
    </source>
</evidence>
<evidence type="ECO:0000256" key="1">
    <source>
        <dbReference type="ARBA" id="ARBA00023054"/>
    </source>
</evidence>
<accession>A0A381XZK0</accession>